<dbReference type="InterPro" id="IPR004875">
    <property type="entry name" value="DDE_SF_endonuclease_dom"/>
</dbReference>
<dbReference type="PANTHER" id="PTHR19303:SF73">
    <property type="entry name" value="PROTEIN PDC2"/>
    <property type="match status" value="1"/>
</dbReference>
<sequence>MSQSRAWVTKEVVYDWYTNNFVPQVKQHYNEIKLTVKDLILLDNAPGHPDKEELILKTADGYVEALYFAENTTTLIQPMDQNVIETLKARYKKHLLTDIVSQPNADITSLLRQFNIKDAIVNAAFAWRQVRFLTLIKSWENIWPENPLLPKKDGNKNKSQDNNNDFAMKLKFYKNLWKIFVELVLDDNLNADLLDEEIIKAITEPVDDMMQEASEARFTVNYDEAVSAANT</sequence>
<comment type="caution">
    <text evidence="2">The sequence shown here is derived from an EMBL/GenBank/DDBJ whole genome shotgun (WGS) entry which is preliminary data.</text>
</comment>
<reference evidence="2 3" key="1">
    <citation type="submission" date="2023-02" db="EMBL/GenBank/DDBJ databases">
        <title>LHISI_Scaffold_Assembly.</title>
        <authorList>
            <person name="Stuart O.P."/>
            <person name="Cleave R."/>
            <person name="Magrath M.J.L."/>
            <person name="Mikheyev A.S."/>
        </authorList>
    </citation>
    <scope>NUCLEOTIDE SEQUENCE [LARGE SCALE GENOMIC DNA]</scope>
    <source>
        <strain evidence="2">Daus_M_001</strain>
        <tissue evidence="2">Leg muscle</tissue>
    </source>
</reference>
<dbReference type="Proteomes" id="UP001159363">
    <property type="component" value="Chromosome X"/>
</dbReference>
<feature type="domain" description="DDE-1" evidence="1">
    <location>
        <begin position="2"/>
        <end position="139"/>
    </location>
</feature>
<organism evidence="2 3">
    <name type="scientific">Dryococelus australis</name>
    <dbReference type="NCBI Taxonomy" id="614101"/>
    <lineage>
        <taxon>Eukaryota</taxon>
        <taxon>Metazoa</taxon>
        <taxon>Ecdysozoa</taxon>
        <taxon>Arthropoda</taxon>
        <taxon>Hexapoda</taxon>
        <taxon>Insecta</taxon>
        <taxon>Pterygota</taxon>
        <taxon>Neoptera</taxon>
        <taxon>Polyneoptera</taxon>
        <taxon>Phasmatodea</taxon>
        <taxon>Verophasmatodea</taxon>
        <taxon>Anareolatae</taxon>
        <taxon>Phasmatidae</taxon>
        <taxon>Eurycanthinae</taxon>
        <taxon>Dryococelus</taxon>
    </lineage>
</organism>
<dbReference type="PANTHER" id="PTHR19303">
    <property type="entry name" value="TRANSPOSON"/>
    <property type="match status" value="1"/>
</dbReference>
<evidence type="ECO:0000259" key="1">
    <source>
        <dbReference type="Pfam" id="PF03184"/>
    </source>
</evidence>
<dbReference type="Pfam" id="PF03184">
    <property type="entry name" value="DDE_1"/>
    <property type="match status" value="1"/>
</dbReference>
<dbReference type="EMBL" id="JARBHB010000004">
    <property type="protein sequence ID" value="KAJ8885215.1"/>
    <property type="molecule type" value="Genomic_DNA"/>
</dbReference>
<evidence type="ECO:0000313" key="3">
    <source>
        <dbReference type="Proteomes" id="UP001159363"/>
    </source>
</evidence>
<evidence type="ECO:0000313" key="2">
    <source>
        <dbReference type="EMBL" id="KAJ8885215.1"/>
    </source>
</evidence>
<gene>
    <name evidence="2" type="ORF">PR048_011411</name>
</gene>
<dbReference type="InterPro" id="IPR050863">
    <property type="entry name" value="CenT-Element_Derived"/>
</dbReference>
<proteinExistence type="predicted"/>
<keyword evidence="3" id="KW-1185">Reference proteome</keyword>
<name>A0ABQ9HLN3_9NEOP</name>
<protein>
    <recommendedName>
        <fullName evidence="1">DDE-1 domain-containing protein</fullName>
    </recommendedName>
</protein>
<accession>A0ABQ9HLN3</accession>